<dbReference type="Proteomes" id="UP000317648">
    <property type="component" value="Chromosome"/>
</dbReference>
<dbReference type="Gene3D" id="3.90.320.10">
    <property type="match status" value="1"/>
</dbReference>
<evidence type="ECO:0000259" key="17">
    <source>
        <dbReference type="PROSITE" id="PS51198"/>
    </source>
</evidence>
<keyword evidence="9" id="KW-0234">DNA repair</keyword>
<feature type="binding site" evidence="15">
    <location>
        <begin position="43"/>
        <end position="50"/>
    </location>
    <ligand>
        <name>ATP</name>
        <dbReference type="ChEBI" id="CHEBI:30616"/>
    </ligand>
</feature>
<dbReference type="PROSITE" id="PS51217">
    <property type="entry name" value="UVRD_HELICASE_CTER"/>
    <property type="match status" value="1"/>
</dbReference>
<comment type="catalytic activity">
    <reaction evidence="14">
        <text>ATP + H2O = ADP + phosphate + H(+)</text>
        <dbReference type="Rhea" id="RHEA:13065"/>
        <dbReference type="ChEBI" id="CHEBI:15377"/>
        <dbReference type="ChEBI" id="CHEBI:15378"/>
        <dbReference type="ChEBI" id="CHEBI:30616"/>
        <dbReference type="ChEBI" id="CHEBI:43474"/>
        <dbReference type="ChEBI" id="CHEBI:456216"/>
        <dbReference type="EC" id="5.6.2.4"/>
    </reaction>
</comment>
<dbReference type="PANTHER" id="PTHR11070">
    <property type="entry name" value="UVRD / RECB / PCRA DNA HELICASE FAMILY MEMBER"/>
    <property type="match status" value="1"/>
</dbReference>
<comment type="catalytic activity">
    <reaction evidence="11">
        <text>Couples ATP hydrolysis with the unwinding of duplex DNA by translocating in the 3'-5' direction.</text>
        <dbReference type="EC" id="5.6.2.4"/>
    </reaction>
</comment>
<dbReference type="EMBL" id="CP036433">
    <property type="protein sequence ID" value="QDU95617.1"/>
    <property type="molecule type" value="Genomic_DNA"/>
</dbReference>
<dbReference type="GO" id="GO:0003677">
    <property type="term" value="F:DNA binding"/>
    <property type="evidence" value="ECO:0007669"/>
    <property type="project" value="UniProtKB-KW"/>
</dbReference>
<evidence type="ECO:0000313" key="20">
    <source>
        <dbReference type="Proteomes" id="UP000317648"/>
    </source>
</evidence>
<reference evidence="19 20" key="1">
    <citation type="submission" date="2019-02" db="EMBL/GenBank/DDBJ databases">
        <title>Deep-cultivation of Planctomycetes and their phenomic and genomic characterization uncovers novel biology.</title>
        <authorList>
            <person name="Wiegand S."/>
            <person name="Jogler M."/>
            <person name="Boedeker C."/>
            <person name="Pinto D."/>
            <person name="Vollmers J."/>
            <person name="Rivas-Marin E."/>
            <person name="Kohn T."/>
            <person name="Peeters S.H."/>
            <person name="Heuer A."/>
            <person name="Rast P."/>
            <person name="Oberbeckmann S."/>
            <person name="Bunk B."/>
            <person name="Jeske O."/>
            <person name="Meyerdierks A."/>
            <person name="Storesund J.E."/>
            <person name="Kallscheuer N."/>
            <person name="Luecker S."/>
            <person name="Lage O.M."/>
            <person name="Pohl T."/>
            <person name="Merkel B.J."/>
            <person name="Hornburger P."/>
            <person name="Mueller R.-W."/>
            <person name="Bruemmer F."/>
            <person name="Labrenz M."/>
            <person name="Spormann A.M."/>
            <person name="Op den Camp H."/>
            <person name="Overmann J."/>
            <person name="Amann R."/>
            <person name="Jetten M.S.M."/>
            <person name="Mascher T."/>
            <person name="Medema M.H."/>
            <person name="Devos D.P."/>
            <person name="Kaster A.-K."/>
            <person name="Ovreas L."/>
            <person name="Rohde M."/>
            <person name="Galperin M.Y."/>
            <person name="Jogler C."/>
        </authorList>
    </citation>
    <scope>NUCLEOTIDE SEQUENCE [LARGE SCALE GENOMIC DNA]</scope>
    <source>
        <strain evidence="19 20">Pla85_3_4</strain>
    </source>
</reference>
<evidence type="ECO:0000256" key="3">
    <source>
        <dbReference type="ARBA" id="ARBA00022763"/>
    </source>
</evidence>
<feature type="domain" description="UvrD-like helicase ATP-binding" evidence="17">
    <location>
        <begin position="22"/>
        <end position="459"/>
    </location>
</feature>
<dbReference type="GO" id="GO:0005524">
    <property type="term" value="F:ATP binding"/>
    <property type="evidence" value="ECO:0007669"/>
    <property type="project" value="UniProtKB-UniRule"/>
</dbReference>
<evidence type="ECO:0000256" key="6">
    <source>
        <dbReference type="ARBA" id="ARBA00022839"/>
    </source>
</evidence>
<evidence type="ECO:0000256" key="9">
    <source>
        <dbReference type="ARBA" id="ARBA00023204"/>
    </source>
</evidence>
<dbReference type="GO" id="GO:0005829">
    <property type="term" value="C:cytosol"/>
    <property type="evidence" value="ECO:0007669"/>
    <property type="project" value="TreeGrafter"/>
</dbReference>
<dbReference type="PANTHER" id="PTHR11070:SF2">
    <property type="entry name" value="ATP-DEPENDENT DNA HELICASE SRS2"/>
    <property type="match status" value="1"/>
</dbReference>
<gene>
    <name evidence="19" type="primary">yjcD_1</name>
    <name evidence="19" type="ORF">Pla8534_34330</name>
</gene>
<keyword evidence="8" id="KW-0238">DNA-binding</keyword>
<evidence type="ECO:0000256" key="8">
    <source>
        <dbReference type="ARBA" id="ARBA00023125"/>
    </source>
</evidence>
<evidence type="ECO:0000256" key="4">
    <source>
        <dbReference type="ARBA" id="ARBA00022801"/>
    </source>
</evidence>
<evidence type="ECO:0000256" key="5">
    <source>
        <dbReference type="ARBA" id="ARBA00022806"/>
    </source>
</evidence>
<dbReference type="GO" id="GO:0004527">
    <property type="term" value="F:exonuclease activity"/>
    <property type="evidence" value="ECO:0007669"/>
    <property type="project" value="UniProtKB-KW"/>
</dbReference>
<dbReference type="InterPro" id="IPR027417">
    <property type="entry name" value="P-loop_NTPase"/>
</dbReference>
<dbReference type="AlphaFoldDB" id="A0A518DUW1"/>
<dbReference type="RefSeq" id="WP_197443354.1">
    <property type="nucleotide sequence ID" value="NZ_CP036433.1"/>
</dbReference>
<evidence type="ECO:0000256" key="15">
    <source>
        <dbReference type="PROSITE-ProRule" id="PRU00560"/>
    </source>
</evidence>
<feature type="compositionally biased region" description="Polar residues" evidence="16">
    <location>
        <begin position="1"/>
        <end position="10"/>
    </location>
</feature>
<dbReference type="InterPro" id="IPR014017">
    <property type="entry name" value="DNA_helicase_UvrD-like_C"/>
</dbReference>
<feature type="region of interest" description="Disordered" evidence="16">
    <location>
        <begin position="1"/>
        <end position="24"/>
    </location>
</feature>
<evidence type="ECO:0000259" key="18">
    <source>
        <dbReference type="PROSITE" id="PS51217"/>
    </source>
</evidence>
<dbReference type="KEGG" id="lcre:Pla8534_34330"/>
<keyword evidence="2 15" id="KW-0547">Nucleotide-binding</keyword>
<proteinExistence type="predicted"/>
<evidence type="ECO:0000256" key="16">
    <source>
        <dbReference type="SAM" id="MobiDB-lite"/>
    </source>
</evidence>
<keyword evidence="4 15" id="KW-0378">Hydrolase</keyword>
<dbReference type="SUPFAM" id="SSF52540">
    <property type="entry name" value="P-loop containing nucleoside triphosphate hydrolases"/>
    <property type="match status" value="1"/>
</dbReference>
<sequence>MSPRKSSSPKNAAADSPTDLVNARNIPAATGTGSLFEHRIIRASAGSGKTFQLSNRFLGLLCQGVPVETVLASTFTRKAAGEILDRVVLRLAIAANDPVEAGKLAKVLETPDLDQARCRTLLGELTRNLYRTRVGTLDSFFSQMATSFCLELGLSPGWRMIDEFEDKRLRTEAIEAVLRNDDNRQIRRITSLLSKGAASRSIAALLRTTVDSLYDVFQETGANPEPWHSLKRAKPLDAEALQELLGRLLAVDLPNARMVTARNGDVALAEEGDWESLLGKGLTKKVLEGDYKFYGKEIPSEAVALYEELLANAAAHLIGVVIFQTEATYELLARFHAEYQRLKADRQAWRYDDVTRRLAEATGLGGSAALAHRLDSQIDHLLLDEFQDTSPLQWRVLRPFGRRITGAGTHQSLGSFFCVGDIKQAIYGWRGGVAEIFDAVADELPGLTPLSLAVSWRSSPQVIEAVNQIFSRLDQHGNLDRFIDSVRGWQERMDRHSTQRDDLSGYVTLETAAEAEDDAVLDTAVDRICEVVANAPDYSIGVLVRSNSTIAQIIHRLQQRGIRASEEGGNPVTDSAAVLLCLSALQLADHPGDTVARFHLSQSPLGPVLGLPDSAGKAEARQASQQIRDQLLLRGYGGLLYDWAKELAPHCNRREVGRLEKLVEIGYEFQRQATLRPRDFLQFVEGKRVADPSADQVRVMTIHQSKGLEFDVVVLPELDASFPGQSDDFVVNRQTPTSPIDRVCRHTNAALQKLLPKAVQEMFAHAESRKASEALCVLYVATTRAVHALHMVIRPSKKSEKQLLRTAAGMLRAALTDGQFAEPSSLLFELGDPQWYASSTPTELPDVVAETTDEEPLVVTLNPAPSRPRGVVRKAAPSQHEGGQAVSLRSVLQGDDLWGLRRGQILHAWLDKISWLSAGPPDRETLFRIAKKIGAGPLSLPALMDEFEQMLQQPNLHKVLTLESYQPPRGLPLPAEVIDQLGENCTAETLREQRFAVREGEQIAEGVIDRLTLLRCDGKLLAADLVDFKTDSLRNHGDGQSLVEYYRPQMEAYRQAAAKTLNLDPRHVTARLLFTASDAIVNISQPLGPAARQRELF</sequence>
<dbReference type="Gene3D" id="3.40.50.300">
    <property type="entry name" value="P-loop containing nucleotide triphosphate hydrolases"/>
    <property type="match status" value="4"/>
</dbReference>
<evidence type="ECO:0000256" key="1">
    <source>
        <dbReference type="ARBA" id="ARBA00022722"/>
    </source>
</evidence>
<dbReference type="GO" id="GO:0016887">
    <property type="term" value="F:ATP hydrolysis activity"/>
    <property type="evidence" value="ECO:0007669"/>
    <property type="project" value="RHEA"/>
</dbReference>
<keyword evidence="7 15" id="KW-0067">ATP-binding</keyword>
<dbReference type="GO" id="GO:0043138">
    <property type="term" value="F:3'-5' DNA helicase activity"/>
    <property type="evidence" value="ECO:0007669"/>
    <property type="project" value="UniProtKB-EC"/>
</dbReference>
<keyword evidence="20" id="KW-1185">Reference proteome</keyword>
<dbReference type="GO" id="GO:0033202">
    <property type="term" value="C:DNA helicase complex"/>
    <property type="evidence" value="ECO:0007669"/>
    <property type="project" value="TreeGrafter"/>
</dbReference>
<dbReference type="Pfam" id="PF00580">
    <property type="entry name" value="UvrD-helicase"/>
    <property type="match status" value="1"/>
</dbReference>
<evidence type="ECO:0000256" key="11">
    <source>
        <dbReference type="ARBA" id="ARBA00034617"/>
    </source>
</evidence>
<evidence type="ECO:0000256" key="14">
    <source>
        <dbReference type="ARBA" id="ARBA00048988"/>
    </source>
</evidence>
<evidence type="ECO:0000256" key="12">
    <source>
        <dbReference type="ARBA" id="ARBA00034808"/>
    </source>
</evidence>
<dbReference type="EC" id="5.6.2.4" evidence="12"/>
<dbReference type="InterPro" id="IPR014016">
    <property type="entry name" value="UvrD-like_ATP-bd"/>
</dbReference>
<protein>
    <recommendedName>
        <fullName evidence="12">DNA 3'-5' helicase</fullName>
        <ecNumber evidence="12">5.6.2.4</ecNumber>
    </recommendedName>
    <alternativeName>
        <fullName evidence="13">DNA 3'-5' helicase II</fullName>
    </alternativeName>
</protein>
<dbReference type="Pfam" id="PF13361">
    <property type="entry name" value="UvrD_C"/>
    <property type="match status" value="1"/>
</dbReference>
<evidence type="ECO:0000256" key="2">
    <source>
        <dbReference type="ARBA" id="ARBA00022741"/>
    </source>
</evidence>
<evidence type="ECO:0000256" key="10">
    <source>
        <dbReference type="ARBA" id="ARBA00023235"/>
    </source>
</evidence>
<dbReference type="PROSITE" id="PS51198">
    <property type="entry name" value="UVRD_HELICASE_ATP_BIND"/>
    <property type="match status" value="1"/>
</dbReference>
<keyword evidence="5 15" id="KW-0347">Helicase</keyword>
<evidence type="ECO:0000256" key="13">
    <source>
        <dbReference type="ARBA" id="ARBA00034923"/>
    </source>
</evidence>
<evidence type="ECO:0000256" key="7">
    <source>
        <dbReference type="ARBA" id="ARBA00022840"/>
    </source>
</evidence>
<feature type="domain" description="UvrD-like helicase C-terminal" evidence="18">
    <location>
        <begin position="476"/>
        <end position="707"/>
    </location>
</feature>
<accession>A0A518DUW1</accession>
<evidence type="ECO:0000313" key="19">
    <source>
        <dbReference type="EMBL" id="QDU95617.1"/>
    </source>
</evidence>
<dbReference type="GO" id="GO:0000725">
    <property type="term" value="P:recombinational repair"/>
    <property type="evidence" value="ECO:0007669"/>
    <property type="project" value="TreeGrafter"/>
</dbReference>
<dbReference type="InterPro" id="IPR000212">
    <property type="entry name" value="DNA_helicase_UvrD/REP"/>
</dbReference>
<keyword evidence="3" id="KW-0227">DNA damage</keyword>
<name>A0A518DUW1_9BACT</name>
<keyword evidence="6" id="KW-0269">Exonuclease</keyword>
<keyword evidence="10" id="KW-0413">Isomerase</keyword>
<keyword evidence="1" id="KW-0540">Nuclease</keyword>
<dbReference type="InterPro" id="IPR011604">
    <property type="entry name" value="PDDEXK-like_dom_sf"/>
</dbReference>
<organism evidence="19 20">
    <name type="scientific">Lignipirellula cremea</name>
    <dbReference type="NCBI Taxonomy" id="2528010"/>
    <lineage>
        <taxon>Bacteria</taxon>
        <taxon>Pseudomonadati</taxon>
        <taxon>Planctomycetota</taxon>
        <taxon>Planctomycetia</taxon>
        <taxon>Pirellulales</taxon>
        <taxon>Pirellulaceae</taxon>
        <taxon>Lignipirellula</taxon>
    </lineage>
</organism>